<dbReference type="RefSeq" id="WP_067910271.1">
    <property type="nucleotide sequence ID" value="NZ_KQ954245.1"/>
</dbReference>
<dbReference type="Pfam" id="PF13624">
    <property type="entry name" value="SurA_N_3"/>
    <property type="match status" value="1"/>
</dbReference>
<dbReference type="Gene3D" id="3.10.50.40">
    <property type="match status" value="1"/>
</dbReference>
<proteinExistence type="inferred from homology"/>
<keyword evidence="14" id="KW-0697">Rotamase</keyword>
<keyword evidence="8" id="KW-0143">Chaperone</keyword>
<keyword evidence="6" id="KW-1133">Transmembrane helix</keyword>
<dbReference type="Pfam" id="PF13145">
    <property type="entry name" value="Rotamase_2"/>
    <property type="match status" value="1"/>
</dbReference>
<gene>
    <name evidence="16" type="ORF">AQZ52_10705</name>
</gene>
<dbReference type="EMBL" id="LLZS01000007">
    <property type="protein sequence ID" value="KUR71135.1"/>
    <property type="molecule type" value="Genomic_DNA"/>
</dbReference>
<reference evidence="16 17" key="1">
    <citation type="submission" date="2015-10" db="EMBL/GenBank/DDBJ databases">
        <title>Draft genome sequence of Novosphingobium fuchskuhlense DSM 25065 isolated from a surface water sample of the southwest basin of Lake Grosse Fuchskuhle.</title>
        <authorList>
            <person name="Ruckert C."/>
            <person name="Winkler A."/>
            <person name="Glaeser J."/>
            <person name="Grossart H.-P."/>
            <person name="Kalinowski J."/>
            <person name="Glaeser S."/>
        </authorList>
    </citation>
    <scope>NUCLEOTIDE SEQUENCE [LARGE SCALE GENOMIC DNA]</scope>
    <source>
        <strain evidence="16 17">FNE08-7</strain>
    </source>
</reference>
<organism evidence="16 17">
    <name type="scientific">Novosphingobium fuchskuhlense</name>
    <dbReference type="NCBI Taxonomy" id="1117702"/>
    <lineage>
        <taxon>Bacteria</taxon>
        <taxon>Pseudomonadati</taxon>
        <taxon>Pseudomonadota</taxon>
        <taxon>Alphaproteobacteria</taxon>
        <taxon>Sphingomonadales</taxon>
        <taxon>Sphingomonadaceae</taxon>
        <taxon>Novosphingobium</taxon>
    </lineage>
</organism>
<evidence type="ECO:0000313" key="16">
    <source>
        <dbReference type="EMBL" id="KUR71135.1"/>
    </source>
</evidence>
<evidence type="ECO:0000256" key="13">
    <source>
        <dbReference type="ARBA" id="ARBA00042775"/>
    </source>
</evidence>
<dbReference type="SUPFAM" id="SSF109998">
    <property type="entry name" value="Triger factor/SurA peptide-binding domain-like"/>
    <property type="match status" value="1"/>
</dbReference>
<keyword evidence="7" id="KW-0472">Membrane</keyword>
<name>A0A124JUD9_9SPHN</name>
<evidence type="ECO:0000256" key="3">
    <source>
        <dbReference type="ARBA" id="ARBA00022475"/>
    </source>
</evidence>
<dbReference type="SUPFAM" id="SSF54534">
    <property type="entry name" value="FKBP-like"/>
    <property type="match status" value="1"/>
</dbReference>
<feature type="domain" description="PpiC" evidence="15">
    <location>
        <begin position="233"/>
        <end position="361"/>
    </location>
</feature>
<dbReference type="Gene3D" id="1.10.4030.10">
    <property type="entry name" value="Porin chaperone SurA, peptide-binding domain"/>
    <property type="match status" value="1"/>
</dbReference>
<evidence type="ECO:0000256" key="1">
    <source>
        <dbReference type="ARBA" id="ARBA00004382"/>
    </source>
</evidence>
<dbReference type="GO" id="GO:0003755">
    <property type="term" value="F:peptidyl-prolyl cis-trans isomerase activity"/>
    <property type="evidence" value="ECO:0007669"/>
    <property type="project" value="UniProtKB-KW"/>
</dbReference>
<dbReference type="STRING" id="1117702.AQZ52_10705"/>
<dbReference type="InterPro" id="IPR052029">
    <property type="entry name" value="PpiD_chaperone"/>
</dbReference>
<dbReference type="InterPro" id="IPR027304">
    <property type="entry name" value="Trigger_fact/SurA_dom_sf"/>
</dbReference>
<protein>
    <recommendedName>
        <fullName evidence="2">Parvulin-like PPIase</fullName>
    </recommendedName>
    <alternativeName>
        <fullName evidence="9">Peptidyl-prolyl cis-trans isomerase plp</fullName>
    </alternativeName>
    <alternativeName>
        <fullName evidence="12">Periplasmic chaperone PpiD</fullName>
    </alternativeName>
    <alternativeName>
        <fullName evidence="13">Periplasmic folding chaperone</fullName>
    </alternativeName>
    <alternativeName>
        <fullName evidence="10">Rotamase plp</fullName>
    </alternativeName>
</protein>
<dbReference type="AlphaFoldDB" id="A0A124JUD9"/>
<dbReference type="PANTHER" id="PTHR47529:SF1">
    <property type="entry name" value="PERIPLASMIC CHAPERONE PPID"/>
    <property type="match status" value="1"/>
</dbReference>
<evidence type="ECO:0000256" key="9">
    <source>
        <dbReference type="ARBA" id="ARBA00030642"/>
    </source>
</evidence>
<evidence type="ECO:0000256" key="12">
    <source>
        <dbReference type="ARBA" id="ARBA00040743"/>
    </source>
</evidence>
<evidence type="ECO:0000313" key="17">
    <source>
        <dbReference type="Proteomes" id="UP000058012"/>
    </source>
</evidence>
<evidence type="ECO:0000256" key="5">
    <source>
        <dbReference type="ARBA" id="ARBA00022692"/>
    </source>
</evidence>
<dbReference type="PROSITE" id="PS50198">
    <property type="entry name" value="PPIC_PPIASE_2"/>
    <property type="match status" value="1"/>
</dbReference>
<accession>A0A124JUD9</accession>
<sequence>MLGFIRSLTKSRIGVAFALVFLGLIALSFAGADLSGAKFGGSGNADRAVTVGSAHIATAEVQKAMSNALENAREQSPTATMKEFIAQGAMEQVIDSLIDRAAVMEWARQGSVGMAVSNRLIDSEISKMPAFQGPDGKFSQSVYKALLGQKGVSETLLRDDVAKGLMAREVLIPAGVGAAMPESMVMRYAAVLTETREGTVQLIPSAAFAPKTPPSDADVAAFYKANAARYQRPERRTIRYAVFDESAIKAVAAPSEAEVAARYKLGAATYAPTESRAFTQVIVPTEPAAKALAAEIAGGKSIEAAAAAKGLSASKIPALTRTKLESDASPAVAAAVFAAAKGTLAAPAKGALGWHVIRLDSVVQNPGKTLDQARAEIVTAITAEKRKAALADLSAKFDDAFGSGTGLADVAKSAGLTVITTDPLQADGTVPGRTDIKPGPDVVPLIQSAFAMEREGQPQVAELKQGERYVIYDVGQITPAAPPPLAEIKDKVMADLNITRGFGAAKAASEKVMAALAKKVPLAEAIKALGIPLPAPEQVNMPRQQLNAMQPKIPSTLQLMFEMAQGTAKKLEAPAKAGFVVVALNKVTPGTIKPGDPFAARARVELGQLAGREYVDQLRVAVREAVGVKRNEAAIAALRTQLSGGQ</sequence>
<evidence type="ECO:0000256" key="7">
    <source>
        <dbReference type="ARBA" id="ARBA00023136"/>
    </source>
</evidence>
<comment type="subcellular location">
    <subcellularLocation>
        <location evidence="1">Cell inner membrane</location>
        <topology evidence="1">Single-pass type II membrane protein</topology>
        <orientation evidence="1">Periplasmic side</orientation>
    </subcellularLocation>
</comment>
<dbReference type="InterPro" id="IPR000297">
    <property type="entry name" value="PPIase_PpiC"/>
</dbReference>
<dbReference type="InterPro" id="IPR046357">
    <property type="entry name" value="PPIase_dom_sf"/>
</dbReference>
<dbReference type="PANTHER" id="PTHR47529">
    <property type="entry name" value="PEPTIDYL-PROLYL CIS-TRANS ISOMERASE D"/>
    <property type="match status" value="1"/>
</dbReference>
<keyword evidence="3" id="KW-1003">Cell membrane</keyword>
<dbReference type="GO" id="GO:0005886">
    <property type="term" value="C:plasma membrane"/>
    <property type="evidence" value="ECO:0007669"/>
    <property type="project" value="UniProtKB-SubCell"/>
</dbReference>
<evidence type="ECO:0000259" key="15">
    <source>
        <dbReference type="PROSITE" id="PS50198"/>
    </source>
</evidence>
<evidence type="ECO:0000256" key="8">
    <source>
        <dbReference type="ARBA" id="ARBA00023186"/>
    </source>
</evidence>
<evidence type="ECO:0000256" key="10">
    <source>
        <dbReference type="ARBA" id="ARBA00031484"/>
    </source>
</evidence>
<keyword evidence="14" id="KW-0413">Isomerase</keyword>
<keyword evidence="5" id="KW-0812">Transmembrane</keyword>
<keyword evidence="4" id="KW-0997">Cell inner membrane</keyword>
<dbReference type="OrthoDB" id="9768393at2"/>
<keyword evidence="17" id="KW-1185">Reference proteome</keyword>
<evidence type="ECO:0000256" key="11">
    <source>
        <dbReference type="ARBA" id="ARBA00038408"/>
    </source>
</evidence>
<evidence type="ECO:0000256" key="14">
    <source>
        <dbReference type="PROSITE-ProRule" id="PRU00278"/>
    </source>
</evidence>
<evidence type="ECO:0000256" key="6">
    <source>
        <dbReference type="ARBA" id="ARBA00022989"/>
    </source>
</evidence>
<evidence type="ECO:0000256" key="4">
    <source>
        <dbReference type="ARBA" id="ARBA00022519"/>
    </source>
</evidence>
<dbReference type="Proteomes" id="UP000058012">
    <property type="component" value="Unassembled WGS sequence"/>
</dbReference>
<comment type="caution">
    <text evidence="16">The sequence shown here is derived from an EMBL/GenBank/DDBJ whole genome shotgun (WGS) entry which is preliminary data.</text>
</comment>
<comment type="similarity">
    <text evidence="11">Belongs to the PpiD chaperone family.</text>
</comment>
<evidence type="ECO:0000256" key="2">
    <source>
        <dbReference type="ARBA" id="ARBA00018370"/>
    </source>
</evidence>